<evidence type="ECO:0000313" key="2">
    <source>
        <dbReference type="Proteomes" id="UP000789366"/>
    </source>
</evidence>
<reference evidence="1" key="1">
    <citation type="submission" date="2021-06" db="EMBL/GenBank/DDBJ databases">
        <authorList>
            <person name="Kallberg Y."/>
            <person name="Tangrot J."/>
            <person name="Rosling A."/>
        </authorList>
    </citation>
    <scope>NUCLEOTIDE SEQUENCE</scope>
    <source>
        <strain evidence="1">28 12/20/2015</strain>
    </source>
</reference>
<name>A0ACA9LGZ1_9GLOM</name>
<feature type="non-terminal residue" evidence="1">
    <location>
        <position position="1"/>
    </location>
</feature>
<dbReference type="Proteomes" id="UP000789366">
    <property type="component" value="Unassembled WGS sequence"/>
</dbReference>
<sequence>WSDILEEEKQQFVEEDIKEEYANDDKFAINHTYLVLDVNAK</sequence>
<proteinExistence type="predicted"/>
<evidence type="ECO:0000313" key="1">
    <source>
        <dbReference type="EMBL" id="CAG8525043.1"/>
    </source>
</evidence>
<keyword evidence="2" id="KW-1185">Reference proteome</keyword>
<comment type="caution">
    <text evidence="1">The sequence shown here is derived from an EMBL/GenBank/DDBJ whole genome shotgun (WGS) entry which is preliminary data.</text>
</comment>
<accession>A0ACA9LGZ1</accession>
<protein>
    <submittedName>
        <fullName evidence="1">12538_t:CDS:1</fullName>
    </submittedName>
</protein>
<organism evidence="1 2">
    <name type="scientific">Cetraspora pellucida</name>
    <dbReference type="NCBI Taxonomy" id="1433469"/>
    <lineage>
        <taxon>Eukaryota</taxon>
        <taxon>Fungi</taxon>
        <taxon>Fungi incertae sedis</taxon>
        <taxon>Mucoromycota</taxon>
        <taxon>Glomeromycotina</taxon>
        <taxon>Glomeromycetes</taxon>
        <taxon>Diversisporales</taxon>
        <taxon>Gigasporaceae</taxon>
        <taxon>Cetraspora</taxon>
    </lineage>
</organism>
<gene>
    <name evidence="1" type="ORF">SPELUC_LOCUS4109</name>
</gene>
<dbReference type="EMBL" id="CAJVPW010003496">
    <property type="protein sequence ID" value="CAG8525043.1"/>
    <property type="molecule type" value="Genomic_DNA"/>
</dbReference>